<gene>
    <name evidence="1" type="ordered locus">AFE_1012</name>
</gene>
<protein>
    <submittedName>
        <fullName evidence="1">Uncharacterized protein</fullName>
    </submittedName>
</protein>
<dbReference type="Proteomes" id="UP000001362">
    <property type="component" value="Chromosome"/>
</dbReference>
<dbReference type="STRING" id="243159.AFE_1012"/>
<accession>B7J7I7</accession>
<evidence type="ECO:0000313" key="2">
    <source>
        <dbReference type="Proteomes" id="UP000001362"/>
    </source>
</evidence>
<dbReference type="KEGG" id="afr:AFE_1012"/>
<dbReference type="HOGENOM" id="CLU_2318690_0_0_6"/>
<keyword evidence="2" id="KW-1185">Reference proteome</keyword>
<evidence type="ECO:0000313" key="1">
    <source>
        <dbReference type="EMBL" id="ACK80629.1"/>
    </source>
</evidence>
<dbReference type="EMBL" id="CP001219">
    <property type="protein sequence ID" value="ACK80629.1"/>
    <property type="molecule type" value="Genomic_DNA"/>
</dbReference>
<dbReference type="PaxDb" id="243159-AFE_1012"/>
<dbReference type="RefSeq" id="WP_012606723.1">
    <property type="nucleotide sequence ID" value="NC_011761.1"/>
</dbReference>
<reference evidence="1 2" key="1">
    <citation type="journal article" date="2008" name="BMC Genomics">
        <title>Acidithiobacillus ferrooxidans metabolism: from genome sequence to industrial applications.</title>
        <authorList>
            <person name="Valdes J."/>
            <person name="Pedroso I."/>
            <person name="Quatrini R."/>
            <person name="Dodson R.J."/>
            <person name="Tettelin H."/>
            <person name="Blake R.II."/>
            <person name="Eisen J.A."/>
            <person name="Holmes D.S."/>
        </authorList>
    </citation>
    <scope>NUCLEOTIDE SEQUENCE [LARGE SCALE GENOMIC DNA]</scope>
    <source>
        <strain evidence="2">ATCC 23270 / DSM 14882 / CIP 104768 / NCIMB 8455</strain>
    </source>
</reference>
<name>B7J7I7_ACIF2</name>
<proteinExistence type="predicted"/>
<dbReference type="AlphaFoldDB" id="B7J7I7"/>
<organism evidence="1 2">
    <name type="scientific">Acidithiobacillus ferrooxidans (strain ATCC 23270 / DSM 14882 / CIP 104768 / NCIMB 8455)</name>
    <name type="common">Ferrobacillus ferrooxidans (strain ATCC 23270)</name>
    <dbReference type="NCBI Taxonomy" id="243159"/>
    <lineage>
        <taxon>Bacteria</taxon>
        <taxon>Pseudomonadati</taxon>
        <taxon>Pseudomonadota</taxon>
        <taxon>Acidithiobacillia</taxon>
        <taxon>Acidithiobacillales</taxon>
        <taxon>Acidithiobacillaceae</taxon>
        <taxon>Acidithiobacillus</taxon>
    </lineage>
</organism>
<dbReference type="GeneID" id="65280321"/>
<sequence length="91" mass="9938">MSSSIYTFSVIDGVICIEDCDGPKSVTNDIENVLDDLGCCGMALDGPVIYRDSEGLWSEIRLQNGKFQAFHGPEYDTREDAIAAIAKAFDL</sequence>